<organism evidence="13 14">
    <name type="scientific">Laceyella tengchongensis</name>
    <dbReference type="NCBI Taxonomy" id="574699"/>
    <lineage>
        <taxon>Bacteria</taxon>
        <taxon>Bacillati</taxon>
        <taxon>Bacillota</taxon>
        <taxon>Bacilli</taxon>
        <taxon>Bacillales</taxon>
        <taxon>Thermoactinomycetaceae</taxon>
        <taxon>Laceyella</taxon>
    </lineage>
</organism>
<dbReference type="InterPro" id="IPR036986">
    <property type="entry name" value="S4_RNA-bd_sf"/>
</dbReference>
<comment type="caution">
    <text evidence="13">The sequence shown here is derived from an EMBL/GenBank/DDBJ whole genome shotgun (WGS) entry which is preliminary data.</text>
</comment>
<reference evidence="13" key="1">
    <citation type="submission" date="2017-05" db="EMBL/GenBank/DDBJ databases">
        <authorList>
            <person name="Varghese N."/>
            <person name="Submissions S."/>
        </authorList>
    </citation>
    <scope>NUCLEOTIDE SEQUENCE</scope>
    <source>
        <strain evidence="13">DSM 45262</strain>
    </source>
</reference>
<gene>
    <name evidence="9" type="primary">rpsD</name>
    <name evidence="13" type="ORF">SAMN06265361_102598</name>
</gene>
<dbReference type="GO" id="GO:0003735">
    <property type="term" value="F:structural constituent of ribosome"/>
    <property type="evidence" value="ECO:0007669"/>
    <property type="project" value="InterPro"/>
</dbReference>
<evidence type="ECO:0000256" key="8">
    <source>
        <dbReference type="ARBA" id="ARBA00035254"/>
    </source>
</evidence>
<dbReference type="SUPFAM" id="SSF55174">
    <property type="entry name" value="Alpha-L RNA-binding motif"/>
    <property type="match status" value="1"/>
</dbReference>
<dbReference type="GO" id="GO:0042274">
    <property type="term" value="P:ribosomal small subunit biogenesis"/>
    <property type="evidence" value="ECO:0007669"/>
    <property type="project" value="TreeGrafter"/>
</dbReference>
<dbReference type="EMBL" id="FXTU01000002">
    <property type="protein sequence ID" value="SMP14650.1"/>
    <property type="molecule type" value="Genomic_DNA"/>
</dbReference>
<keyword evidence="3 9" id="KW-0699">rRNA-binding</keyword>
<evidence type="ECO:0000313" key="13">
    <source>
        <dbReference type="EMBL" id="SMP14650.1"/>
    </source>
</evidence>
<dbReference type="PANTHER" id="PTHR11831">
    <property type="entry name" value="30S 40S RIBOSOMAL PROTEIN"/>
    <property type="match status" value="1"/>
</dbReference>
<dbReference type="InterPro" id="IPR018079">
    <property type="entry name" value="Ribosomal_uS4_CS"/>
</dbReference>
<dbReference type="NCBIfam" id="NF003717">
    <property type="entry name" value="PRK05327.1"/>
    <property type="match status" value="1"/>
</dbReference>
<dbReference type="Pfam" id="PF00163">
    <property type="entry name" value="Ribosomal_S4"/>
    <property type="match status" value="1"/>
</dbReference>
<evidence type="ECO:0000256" key="6">
    <source>
        <dbReference type="ARBA" id="ARBA00023274"/>
    </source>
</evidence>
<evidence type="ECO:0000256" key="4">
    <source>
        <dbReference type="ARBA" id="ARBA00022884"/>
    </source>
</evidence>
<dbReference type="PROSITE" id="PS50889">
    <property type="entry name" value="S4"/>
    <property type="match status" value="1"/>
</dbReference>
<dbReference type="Gene3D" id="1.10.1050.10">
    <property type="entry name" value="Ribosomal Protein S4 Delta 41, Chain A, domain 1"/>
    <property type="match status" value="1"/>
</dbReference>
<comment type="subunit">
    <text evidence="7 9">Part of the 30S ribosomal subunit. Contacts protein S5. The interaction surface between S4 and S5 is involved in control of translational fidelity.</text>
</comment>
<dbReference type="AlphaFoldDB" id="A0AA45WMJ6"/>
<evidence type="ECO:0000256" key="10">
    <source>
        <dbReference type="RuleBase" id="RU003699"/>
    </source>
</evidence>
<dbReference type="SMART" id="SM01390">
    <property type="entry name" value="Ribosomal_S4"/>
    <property type="match status" value="1"/>
</dbReference>
<dbReference type="InterPro" id="IPR022801">
    <property type="entry name" value="Ribosomal_uS4"/>
</dbReference>
<comment type="function">
    <text evidence="1 9">One of the primary rRNA binding proteins, it binds directly to 16S rRNA where it nucleates assembly of the body of the 30S subunit.</text>
</comment>
<proteinExistence type="inferred from homology"/>
<keyword evidence="4 9" id="KW-0694">RNA-binding</keyword>
<comment type="similarity">
    <text evidence="2 9 10">Belongs to the universal ribosomal protein uS4 family.</text>
</comment>
<name>A0AA45WMJ6_9BACL</name>
<feature type="domain" description="RNA-binding S4" evidence="11">
    <location>
        <begin position="146"/>
        <end position="210"/>
    </location>
</feature>
<dbReference type="FunFam" id="3.10.290.10:FF:000001">
    <property type="entry name" value="30S ribosomal protein S4"/>
    <property type="match status" value="1"/>
</dbReference>
<evidence type="ECO:0000256" key="2">
    <source>
        <dbReference type="ARBA" id="ARBA00007465"/>
    </source>
</evidence>
<accession>A0AA45WMJ6</accession>
<evidence type="ECO:0000259" key="11">
    <source>
        <dbReference type="SMART" id="SM00363"/>
    </source>
</evidence>
<evidence type="ECO:0000256" key="3">
    <source>
        <dbReference type="ARBA" id="ARBA00022730"/>
    </source>
</evidence>
<evidence type="ECO:0000256" key="7">
    <source>
        <dbReference type="ARBA" id="ARBA00025813"/>
    </source>
</evidence>
<dbReference type="FunFam" id="1.10.1050.10:FF:000001">
    <property type="entry name" value="30S ribosomal protein S4"/>
    <property type="match status" value="1"/>
</dbReference>
<evidence type="ECO:0000313" key="14">
    <source>
        <dbReference type="Proteomes" id="UP001157946"/>
    </source>
</evidence>
<evidence type="ECO:0000256" key="1">
    <source>
        <dbReference type="ARBA" id="ARBA00003866"/>
    </source>
</evidence>
<dbReference type="GO" id="GO:0006412">
    <property type="term" value="P:translation"/>
    <property type="evidence" value="ECO:0007669"/>
    <property type="project" value="UniProtKB-UniRule"/>
</dbReference>
<dbReference type="HAMAP" id="MF_01306_B">
    <property type="entry name" value="Ribosomal_uS4_B"/>
    <property type="match status" value="1"/>
</dbReference>
<dbReference type="CDD" id="cd00165">
    <property type="entry name" value="S4"/>
    <property type="match status" value="1"/>
</dbReference>
<keyword evidence="6 9" id="KW-0687">Ribonucleoprotein</keyword>
<keyword evidence="14" id="KW-1185">Reference proteome</keyword>
<evidence type="ECO:0000256" key="5">
    <source>
        <dbReference type="ARBA" id="ARBA00022980"/>
    </source>
</evidence>
<keyword evidence="5 9" id="KW-0689">Ribosomal protein</keyword>
<dbReference type="GO" id="GO:0019843">
    <property type="term" value="F:rRNA binding"/>
    <property type="evidence" value="ECO:0007669"/>
    <property type="project" value="UniProtKB-UniRule"/>
</dbReference>
<comment type="function">
    <text evidence="9">With S5 and S12 plays an important role in translational accuracy.</text>
</comment>
<dbReference type="InterPro" id="IPR002942">
    <property type="entry name" value="S4_RNA-bd"/>
</dbReference>
<dbReference type="InterPro" id="IPR005709">
    <property type="entry name" value="Ribosomal_uS4_bac-type"/>
</dbReference>
<feature type="domain" description="Small ribosomal subunit protein uS4 N-terminal" evidence="12">
    <location>
        <begin position="57"/>
        <end position="145"/>
    </location>
</feature>
<protein>
    <recommendedName>
        <fullName evidence="8 9">Small ribosomal subunit protein uS4</fullName>
    </recommendedName>
</protein>
<dbReference type="SMART" id="SM00363">
    <property type="entry name" value="S4"/>
    <property type="match status" value="1"/>
</dbReference>
<dbReference type="InterPro" id="IPR001912">
    <property type="entry name" value="Ribosomal_uS4_N"/>
</dbReference>
<dbReference type="Gene3D" id="3.10.290.10">
    <property type="entry name" value="RNA-binding S4 domain"/>
    <property type="match status" value="1"/>
</dbReference>
<dbReference type="GO" id="GO:0015935">
    <property type="term" value="C:small ribosomal subunit"/>
    <property type="evidence" value="ECO:0007669"/>
    <property type="project" value="InterPro"/>
</dbReference>
<dbReference type="PROSITE" id="PS00632">
    <property type="entry name" value="RIBOSOMAL_S4"/>
    <property type="match status" value="1"/>
</dbReference>
<dbReference type="Pfam" id="PF01479">
    <property type="entry name" value="S4"/>
    <property type="match status" value="1"/>
</dbReference>
<dbReference type="Proteomes" id="UP001157946">
    <property type="component" value="Unassembled WGS sequence"/>
</dbReference>
<evidence type="ECO:0000256" key="9">
    <source>
        <dbReference type="HAMAP-Rule" id="MF_01306"/>
    </source>
</evidence>
<dbReference type="NCBIfam" id="TIGR01017">
    <property type="entry name" value="rpsD_bact"/>
    <property type="match status" value="1"/>
</dbReference>
<sequence length="254" mass="29206">MQTIGERITLTDSPHEHFMGVRPFAAIRKARITLASQHPVICKKQMQMMKGAITMARYTGPTWKLSRRLGISLSGTGKELAKRPYAPGQHGPGQRKKLSEYGLQLQEKQKLRLMYGVGEKQFRNLFVRAGKMKGIHGENFMKLLESRLDNLVYRAGFARTRAQARQLVVHGHITVNGKKLDRPSYQVQPGEVIGLREKSRNLSIIKEALEERQYLPEFMSFDENKLEATYNRLPERSEMPSEINETMIVEFYSR</sequence>
<dbReference type="PANTHER" id="PTHR11831:SF4">
    <property type="entry name" value="SMALL RIBOSOMAL SUBUNIT PROTEIN US4M"/>
    <property type="match status" value="1"/>
</dbReference>
<evidence type="ECO:0000259" key="12">
    <source>
        <dbReference type="SMART" id="SM01390"/>
    </source>
</evidence>